<dbReference type="Pfam" id="PF13411">
    <property type="entry name" value="MerR_1"/>
    <property type="match status" value="1"/>
</dbReference>
<evidence type="ECO:0000259" key="3">
    <source>
        <dbReference type="PROSITE" id="PS50937"/>
    </source>
</evidence>
<dbReference type="PROSITE" id="PS50937">
    <property type="entry name" value="HTH_MERR_2"/>
    <property type="match status" value="1"/>
</dbReference>
<keyword evidence="1 4" id="KW-0238">DNA-binding</keyword>
<feature type="region of interest" description="Disordered" evidence="2">
    <location>
        <begin position="87"/>
        <end position="122"/>
    </location>
</feature>
<keyword evidence="5" id="KW-1185">Reference proteome</keyword>
<dbReference type="CDD" id="cd00592">
    <property type="entry name" value="HTH_MerR-like"/>
    <property type="match status" value="1"/>
</dbReference>
<dbReference type="InterPro" id="IPR009061">
    <property type="entry name" value="DNA-bd_dom_put_sf"/>
</dbReference>
<dbReference type="PANTHER" id="PTHR30204:SF89">
    <property type="entry name" value="HTH MERR-TYPE DOMAIN-CONTAINING PROTEIN"/>
    <property type="match status" value="1"/>
</dbReference>
<reference evidence="4 5" key="1">
    <citation type="submission" date="2020-07" db="EMBL/GenBank/DDBJ databases">
        <title>Sequencing the genomes of 1000 actinobacteria strains.</title>
        <authorList>
            <person name="Klenk H.-P."/>
        </authorList>
    </citation>
    <scope>NUCLEOTIDE SEQUENCE [LARGE SCALE GENOMIC DNA]</scope>
    <source>
        <strain evidence="4 5">DSM 29531</strain>
    </source>
</reference>
<proteinExistence type="predicted"/>
<dbReference type="RefSeq" id="WP_179480575.1">
    <property type="nucleotide sequence ID" value="NZ_JACCFW010000001.1"/>
</dbReference>
<dbReference type="PANTHER" id="PTHR30204">
    <property type="entry name" value="REDOX-CYCLING DRUG-SENSING TRANSCRIPTIONAL ACTIVATOR SOXR"/>
    <property type="match status" value="1"/>
</dbReference>
<evidence type="ECO:0000313" key="5">
    <source>
        <dbReference type="Proteomes" id="UP000571817"/>
    </source>
</evidence>
<dbReference type="Proteomes" id="UP000571817">
    <property type="component" value="Unassembled WGS sequence"/>
</dbReference>
<evidence type="ECO:0000313" key="4">
    <source>
        <dbReference type="EMBL" id="NYJ74587.1"/>
    </source>
</evidence>
<feature type="domain" description="HTH merR-type" evidence="3">
    <location>
        <begin position="31"/>
        <end position="83"/>
    </location>
</feature>
<accession>A0A853DDA5</accession>
<dbReference type="InterPro" id="IPR000551">
    <property type="entry name" value="MerR-type_HTH_dom"/>
</dbReference>
<evidence type="ECO:0000256" key="1">
    <source>
        <dbReference type="ARBA" id="ARBA00023125"/>
    </source>
</evidence>
<dbReference type="AlphaFoldDB" id="A0A853DDA5"/>
<evidence type="ECO:0000256" key="2">
    <source>
        <dbReference type="SAM" id="MobiDB-lite"/>
    </source>
</evidence>
<gene>
    <name evidence="4" type="ORF">HNR15_001550</name>
</gene>
<comment type="caution">
    <text evidence="4">The sequence shown here is derived from an EMBL/GenBank/DDBJ whole genome shotgun (WGS) entry which is preliminary data.</text>
</comment>
<dbReference type="SUPFAM" id="SSF46955">
    <property type="entry name" value="Putative DNA-binding domain"/>
    <property type="match status" value="1"/>
</dbReference>
<dbReference type="GO" id="GO:0003700">
    <property type="term" value="F:DNA-binding transcription factor activity"/>
    <property type="evidence" value="ECO:0007669"/>
    <property type="project" value="InterPro"/>
</dbReference>
<dbReference type="GO" id="GO:0003677">
    <property type="term" value="F:DNA binding"/>
    <property type="evidence" value="ECO:0007669"/>
    <property type="project" value="UniProtKB-KW"/>
</dbReference>
<organism evidence="4 5">
    <name type="scientific">Allobranchiibius huperziae</name>
    <dbReference type="NCBI Taxonomy" id="1874116"/>
    <lineage>
        <taxon>Bacteria</taxon>
        <taxon>Bacillati</taxon>
        <taxon>Actinomycetota</taxon>
        <taxon>Actinomycetes</taxon>
        <taxon>Micrococcales</taxon>
        <taxon>Dermacoccaceae</taxon>
        <taxon>Allobranchiibius</taxon>
    </lineage>
</organism>
<name>A0A853DDA5_9MICO</name>
<dbReference type="SMART" id="SM00422">
    <property type="entry name" value="HTH_MERR"/>
    <property type="match status" value="1"/>
</dbReference>
<feature type="compositionally biased region" description="Pro residues" evidence="2">
    <location>
        <begin position="98"/>
        <end position="115"/>
    </location>
</feature>
<dbReference type="Gene3D" id="1.10.1660.10">
    <property type="match status" value="1"/>
</dbReference>
<dbReference type="EMBL" id="JACCFW010000001">
    <property type="protein sequence ID" value="NYJ74587.1"/>
    <property type="molecule type" value="Genomic_DNA"/>
</dbReference>
<sequence length="233" mass="25138">MPPAPEGGSHTVGAVLALLREDFPDLTISKVRFLDAEGLVSPGRSPSGYRRYSNADLDRLRFVLTAQRDRFWPLKVIREALDAYDRGLQPPQDLDARPVPPPPAGDPALSPPPSPPEEERAEPPLRLTLAEVARGSGLNEAQVRDLAGFGLITPDAGYFDRQALVVARSAAALMARGLGARHLRTFRLAAEREAAMVAQLRGRGGRGTESEQVVGECLALHLALLRAQVALHP</sequence>
<dbReference type="InterPro" id="IPR047057">
    <property type="entry name" value="MerR_fam"/>
</dbReference>
<protein>
    <submittedName>
        <fullName evidence="4">DNA-binding transcriptional MerR regulator</fullName>
    </submittedName>
</protein>